<proteinExistence type="predicted"/>
<sequence>MGAAVAGDAGTFAGAAGAVAMFGFIEDLAAAQLLAANQGLGTNTPVARAPQGDGGCHGIS</sequence>
<name>A0A2P9APH8_9HYPH</name>
<evidence type="ECO:0000313" key="2">
    <source>
        <dbReference type="Proteomes" id="UP000245698"/>
    </source>
</evidence>
<gene>
    <name evidence="1" type="ORF">BQ8482_330195</name>
</gene>
<dbReference type="AlphaFoldDB" id="A0A2P9APH8"/>
<keyword evidence="2" id="KW-1185">Reference proteome</keyword>
<reference evidence="2" key="1">
    <citation type="submission" date="2016-12" db="EMBL/GenBank/DDBJ databases">
        <authorList>
            <person name="Brunel B."/>
        </authorList>
    </citation>
    <scope>NUCLEOTIDE SEQUENCE [LARGE SCALE GENOMIC DNA]</scope>
</reference>
<dbReference type="Proteomes" id="UP000245698">
    <property type="component" value="Unassembled WGS sequence"/>
</dbReference>
<dbReference type="EMBL" id="FUIG01000041">
    <property type="protein sequence ID" value="SJM33060.1"/>
    <property type="molecule type" value="Genomic_DNA"/>
</dbReference>
<evidence type="ECO:0000313" key="1">
    <source>
        <dbReference type="EMBL" id="SJM33060.1"/>
    </source>
</evidence>
<organism evidence="1 2">
    <name type="scientific">Mesorhizobium delmotii</name>
    <dbReference type="NCBI Taxonomy" id="1631247"/>
    <lineage>
        <taxon>Bacteria</taxon>
        <taxon>Pseudomonadati</taxon>
        <taxon>Pseudomonadota</taxon>
        <taxon>Alphaproteobacteria</taxon>
        <taxon>Hyphomicrobiales</taxon>
        <taxon>Phyllobacteriaceae</taxon>
        <taxon>Mesorhizobium</taxon>
    </lineage>
</organism>
<protein>
    <submittedName>
        <fullName evidence="1">Uncharacterized protein</fullName>
    </submittedName>
</protein>
<accession>A0A2P9APH8</accession>